<organism evidence="2 3">
    <name type="scientific">Eubacterium coprostanoligenes</name>
    <dbReference type="NCBI Taxonomy" id="290054"/>
    <lineage>
        <taxon>Bacteria</taxon>
        <taxon>Bacillati</taxon>
        <taxon>Bacillota</taxon>
        <taxon>Clostridia</taxon>
        <taxon>Eubacteriales</taxon>
        <taxon>Eubacteriaceae</taxon>
        <taxon>Eubacterium</taxon>
    </lineage>
</organism>
<protein>
    <recommendedName>
        <fullName evidence="4">Peptidase family M50</fullName>
    </recommendedName>
</protein>
<dbReference type="OrthoDB" id="166377at2"/>
<feature type="transmembrane region" description="Helical" evidence="1">
    <location>
        <begin position="7"/>
        <end position="25"/>
    </location>
</feature>
<dbReference type="EMBL" id="FUWW01000022">
    <property type="protein sequence ID" value="SJZ77961.1"/>
    <property type="molecule type" value="Genomic_DNA"/>
</dbReference>
<keyword evidence="3" id="KW-1185">Reference proteome</keyword>
<evidence type="ECO:0000256" key="1">
    <source>
        <dbReference type="SAM" id="Phobius"/>
    </source>
</evidence>
<evidence type="ECO:0000313" key="3">
    <source>
        <dbReference type="Proteomes" id="UP000190657"/>
    </source>
</evidence>
<keyword evidence="1" id="KW-1133">Transmembrane helix</keyword>
<keyword evidence="1" id="KW-0472">Membrane</keyword>
<evidence type="ECO:0008006" key="4">
    <source>
        <dbReference type="Google" id="ProtNLM"/>
    </source>
</evidence>
<dbReference type="AlphaFoldDB" id="A0A1T4NF39"/>
<feature type="transmembrane region" description="Helical" evidence="1">
    <location>
        <begin position="104"/>
        <end position="123"/>
    </location>
</feature>
<gene>
    <name evidence="2" type="ORF">SAMN02745114_01585</name>
</gene>
<keyword evidence="1" id="KW-0812">Transmembrane</keyword>
<sequence>MKFKLFHVEFEVSFLFFAVICTALIANNYDFIYVLLFSSLHELGHIISLYLLGGKADKITISFYGIGLKHSSDLPVSKEILFLLSGILINLLFVMFNIKRDINLALLVINAFPIYPLDMGRCTKLVLEKYFDVRVSYFLMYALSVVALVLLVGYSICYKKFSLFIISAYLAYWLLRGNL</sequence>
<feature type="transmembrane region" description="Helical" evidence="1">
    <location>
        <begin position="80"/>
        <end position="98"/>
    </location>
</feature>
<dbReference type="RefSeq" id="WP_078769023.1">
    <property type="nucleotide sequence ID" value="NZ_FUWW01000022.1"/>
</dbReference>
<dbReference type="Proteomes" id="UP000190657">
    <property type="component" value="Unassembled WGS sequence"/>
</dbReference>
<dbReference type="STRING" id="290054.SAMN02745114_01585"/>
<accession>A0A1T4NF39</accession>
<proteinExistence type="predicted"/>
<name>A0A1T4NF39_9FIRM</name>
<reference evidence="2 3" key="1">
    <citation type="submission" date="2017-02" db="EMBL/GenBank/DDBJ databases">
        <authorList>
            <person name="Peterson S.W."/>
        </authorList>
    </citation>
    <scope>NUCLEOTIDE SEQUENCE [LARGE SCALE GENOMIC DNA]</scope>
    <source>
        <strain evidence="2 3">ATCC 51222</strain>
    </source>
</reference>
<feature type="transmembrane region" description="Helical" evidence="1">
    <location>
        <begin position="135"/>
        <end position="154"/>
    </location>
</feature>
<evidence type="ECO:0000313" key="2">
    <source>
        <dbReference type="EMBL" id="SJZ77961.1"/>
    </source>
</evidence>
<feature type="transmembrane region" description="Helical" evidence="1">
    <location>
        <begin position="160"/>
        <end position="175"/>
    </location>
</feature>